<evidence type="ECO:0000256" key="4">
    <source>
        <dbReference type="ARBA" id="ARBA00022771"/>
    </source>
</evidence>
<keyword evidence="3" id="KW-0479">Metal-binding</keyword>
<dbReference type="InParanoid" id="A7ART6"/>
<feature type="domain" description="RING-type" evidence="8">
    <location>
        <begin position="92"/>
        <end position="136"/>
    </location>
</feature>
<gene>
    <name evidence="9" type="ORF">BBOV_IV009010</name>
</gene>
<keyword evidence="4 6" id="KW-0863">Zinc-finger</keyword>
<dbReference type="PROSITE" id="PS00518">
    <property type="entry name" value="ZF_RING_1"/>
    <property type="match status" value="1"/>
</dbReference>
<feature type="region of interest" description="Disordered" evidence="7">
    <location>
        <begin position="25"/>
        <end position="44"/>
    </location>
</feature>
<keyword evidence="2" id="KW-0963">Cytoplasm</keyword>
<organism evidence="9 10">
    <name type="scientific">Babesia bovis</name>
    <dbReference type="NCBI Taxonomy" id="5865"/>
    <lineage>
        <taxon>Eukaryota</taxon>
        <taxon>Sar</taxon>
        <taxon>Alveolata</taxon>
        <taxon>Apicomplexa</taxon>
        <taxon>Aconoidasida</taxon>
        <taxon>Piroplasmida</taxon>
        <taxon>Babesiidae</taxon>
        <taxon>Babesia</taxon>
    </lineage>
</organism>
<dbReference type="Proteomes" id="UP000002173">
    <property type="component" value="Unassembled WGS sequence"/>
</dbReference>
<dbReference type="GO" id="GO:0000976">
    <property type="term" value="F:transcription cis-regulatory region binding"/>
    <property type="evidence" value="ECO:0007669"/>
    <property type="project" value="TreeGrafter"/>
</dbReference>
<reference evidence="10" key="3">
    <citation type="journal article" date="2021" name="Int. J. Parasitol.">
        <title>Comparative analysis of gene expression between Babesia bovis blood stages and kinetes allowed by improved genome annotation.</title>
        <authorList>
            <person name="Ueti M.W."/>
            <person name="Johnson W.C."/>
            <person name="Kappmeyer L.S."/>
            <person name="Herndon D.R."/>
            <person name="Mousel M.R."/>
            <person name="Reif K.E."/>
            <person name="Taus N.S."/>
            <person name="Ifeonu O.O."/>
            <person name="Silva J.C."/>
            <person name="Suarez C.E."/>
            <person name="Brayton K.A."/>
        </authorList>
    </citation>
    <scope>NUCLEOTIDE SEQUENCE [LARGE SCALE GENOMIC DNA]</scope>
</reference>
<dbReference type="Gene3D" id="3.30.40.10">
    <property type="entry name" value="Zinc/RING finger domain, C3HC4 (zinc finger)"/>
    <property type="match status" value="1"/>
</dbReference>
<dbReference type="GeneID" id="5479057"/>
<name>A7ART6_BABBO</name>
<dbReference type="EMBL" id="AAXT01000002">
    <property type="protein sequence ID" value="EDO07255.1"/>
    <property type="molecule type" value="Genomic_DNA"/>
</dbReference>
<evidence type="ECO:0000256" key="6">
    <source>
        <dbReference type="PROSITE-ProRule" id="PRU00175"/>
    </source>
</evidence>
<reference evidence="10" key="2">
    <citation type="journal article" date="2020" name="Data Brief">
        <title>Transcriptome dataset of Babesia bovis life stages within vertebrate and invertebrate hosts.</title>
        <authorList>
            <person name="Ueti M.W."/>
            <person name="Johnson W.C."/>
            <person name="Kappmeyer L.S."/>
            <person name="Herndon D.R."/>
            <person name="Mousel M.R."/>
            <person name="Reif K.E."/>
            <person name="Taus N.S."/>
            <person name="Ifeonu O.O."/>
            <person name="Silva J.C."/>
            <person name="Suarez C.E."/>
            <person name="Brayton K.A."/>
        </authorList>
    </citation>
    <scope>NUCLEOTIDE SEQUENCE [LARGE SCALE GENOMIC DNA]</scope>
</reference>
<dbReference type="GO" id="GO:0008270">
    <property type="term" value="F:zinc ion binding"/>
    <property type="evidence" value="ECO:0007669"/>
    <property type="project" value="UniProtKB-KW"/>
</dbReference>
<dbReference type="InterPro" id="IPR017907">
    <property type="entry name" value="Znf_RING_CS"/>
</dbReference>
<dbReference type="SUPFAM" id="SSF57850">
    <property type="entry name" value="RING/U-box"/>
    <property type="match status" value="1"/>
</dbReference>
<evidence type="ECO:0000256" key="7">
    <source>
        <dbReference type="SAM" id="MobiDB-lite"/>
    </source>
</evidence>
<dbReference type="InterPro" id="IPR013083">
    <property type="entry name" value="Znf_RING/FYVE/PHD"/>
</dbReference>
<evidence type="ECO:0000313" key="9">
    <source>
        <dbReference type="EMBL" id="EDO07255.1"/>
    </source>
</evidence>
<dbReference type="VEuPathDB" id="PiroplasmaDB:BBOV_IV009010"/>
<dbReference type="PROSITE" id="PS50089">
    <property type="entry name" value="ZF_RING_2"/>
    <property type="match status" value="1"/>
</dbReference>
<dbReference type="InterPro" id="IPR001841">
    <property type="entry name" value="Znf_RING"/>
</dbReference>
<dbReference type="GO" id="GO:0005737">
    <property type="term" value="C:cytoplasm"/>
    <property type="evidence" value="ECO:0007669"/>
    <property type="project" value="UniProtKB-SubCell"/>
</dbReference>
<dbReference type="GO" id="GO:0045944">
    <property type="term" value="P:positive regulation of transcription by RNA polymerase II"/>
    <property type="evidence" value="ECO:0007669"/>
    <property type="project" value="TreeGrafter"/>
</dbReference>
<sequence>MPPRCRQERNRIPSDHLINFTRYVAPQPPPVRKDATDSVSPSRPTQRNLRCYIADIGLPIAKLPILRPNLTVDWNVVELVDLLVDEDTPVTCPICLDESLSAPRVTRCSHAFCWVCILKYLNFDRTLGMRPCPLCQQSIYRTDLKPVRFQVKYKPIVLSFALLMQEEDSHTAVLHPDICELLCGNRKLRDDNQIPSSDSLDVQFWDVAYTDSGKLRDILKRDYLELENIALNAIDSDVATYEAAQEALSQLIDNGITIPSDGDEKLSVGINNINEAIQRLNNVADTYIYEKKDDYTENIDSCGRTKYYCFYQSIDGSKVVLHPQLIKCMWHCCGRNVNKMPLFLLNLPILNLEEVVVTGEMRRRYNWLNHFRMGCKIYLANVPLEGYITPEQMEEYMRERQIKRDMKLSKILQRRDSA</sequence>
<evidence type="ECO:0000259" key="8">
    <source>
        <dbReference type="PROSITE" id="PS50089"/>
    </source>
</evidence>
<reference evidence="9 10" key="1">
    <citation type="journal article" date="2007" name="PLoS Pathog.">
        <title>Genome sequence of Babesia bovis and comparative analysis of apicomplexan hemoprotozoa.</title>
        <authorList>
            <person name="Brayton K.A."/>
            <person name="Lau A.O.T."/>
            <person name="Herndon D.R."/>
            <person name="Hannick L."/>
            <person name="Kappmeyer L.S."/>
            <person name="Berens S.J."/>
            <person name="Bidwell S.L."/>
            <person name="Brown W.C."/>
            <person name="Crabtree J."/>
            <person name="Fadrosh D."/>
            <person name="Feldblum T."/>
            <person name="Forberger H.A."/>
            <person name="Haas B.J."/>
            <person name="Howell J.M."/>
            <person name="Khouri H."/>
            <person name="Koo H."/>
            <person name="Mann D.J."/>
            <person name="Norimine J."/>
            <person name="Paulsen I.T."/>
            <person name="Radune D."/>
            <person name="Ren Q."/>
            <person name="Smith R.K. Jr."/>
            <person name="Suarez C.E."/>
            <person name="White O."/>
            <person name="Wortman J.R."/>
            <person name="Knowles D.P. Jr."/>
            <person name="McElwain T.F."/>
            <person name="Nene V.M."/>
        </authorList>
    </citation>
    <scope>NUCLEOTIDE SEQUENCE [LARGE SCALE GENOMIC DNA]</scope>
    <source>
        <strain evidence="9">T2Bo</strain>
    </source>
</reference>
<evidence type="ECO:0000256" key="2">
    <source>
        <dbReference type="ARBA" id="ARBA00022490"/>
    </source>
</evidence>
<evidence type="ECO:0000256" key="3">
    <source>
        <dbReference type="ARBA" id="ARBA00022723"/>
    </source>
</evidence>
<keyword evidence="10" id="KW-1185">Reference proteome</keyword>
<dbReference type="PANTHER" id="PTHR12983">
    <property type="entry name" value="RING FINGER 10 FAMILY MEMBER"/>
    <property type="match status" value="1"/>
</dbReference>
<accession>A7ART6</accession>
<proteinExistence type="predicted"/>
<dbReference type="SMART" id="SM00184">
    <property type="entry name" value="RING"/>
    <property type="match status" value="1"/>
</dbReference>
<dbReference type="InterPro" id="IPR018957">
    <property type="entry name" value="Znf_C3HC4_RING-type"/>
</dbReference>
<dbReference type="eggNOG" id="KOG2164">
    <property type="taxonomic scope" value="Eukaryota"/>
</dbReference>
<dbReference type="FunCoup" id="A7ART6">
    <property type="interactions" value="135"/>
</dbReference>
<comment type="caution">
    <text evidence="9">The sequence shown here is derived from an EMBL/GenBank/DDBJ whole genome shotgun (WGS) entry which is preliminary data.</text>
</comment>
<dbReference type="Pfam" id="PF00097">
    <property type="entry name" value="zf-C3HC4"/>
    <property type="match status" value="1"/>
</dbReference>
<dbReference type="RefSeq" id="XP_001610823.1">
    <property type="nucleotide sequence ID" value="XM_001610773.1"/>
</dbReference>
<dbReference type="AlphaFoldDB" id="A7ART6"/>
<dbReference type="KEGG" id="bbo:BBOV_IV009010"/>
<evidence type="ECO:0000256" key="1">
    <source>
        <dbReference type="ARBA" id="ARBA00004496"/>
    </source>
</evidence>
<protein>
    <recommendedName>
        <fullName evidence="8">RING-type domain-containing protein</fullName>
    </recommendedName>
</protein>
<dbReference type="OMA" id="ASWKQYL"/>
<comment type="subcellular location">
    <subcellularLocation>
        <location evidence="1">Cytoplasm</location>
    </subcellularLocation>
</comment>
<evidence type="ECO:0000313" key="10">
    <source>
        <dbReference type="Proteomes" id="UP000002173"/>
    </source>
</evidence>
<dbReference type="STRING" id="5865.A7ART6"/>
<evidence type="ECO:0000256" key="5">
    <source>
        <dbReference type="ARBA" id="ARBA00022833"/>
    </source>
</evidence>
<dbReference type="PANTHER" id="PTHR12983:SF9">
    <property type="entry name" value="E3 UBIQUITIN-PROTEIN LIGASE RNF10"/>
    <property type="match status" value="1"/>
</dbReference>
<keyword evidence="5" id="KW-0862">Zinc</keyword>
<dbReference type="InterPro" id="IPR039739">
    <property type="entry name" value="MAG2/RNF10"/>
</dbReference>